<dbReference type="Pfam" id="PF02992">
    <property type="entry name" value="Transposase_21"/>
    <property type="match status" value="1"/>
</dbReference>
<keyword evidence="4" id="KW-0479">Metal-binding</keyword>
<dbReference type="GO" id="GO:0006310">
    <property type="term" value="P:DNA recombination"/>
    <property type="evidence" value="ECO:0007669"/>
    <property type="project" value="UniProtKB-KW"/>
</dbReference>
<feature type="compositionally biased region" description="Pro residues" evidence="16">
    <location>
        <begin position="561"/>
        <end position="586"/>
    </location>
</feature>
<organism evidence="18 19">
    <name type="scientific">Microbotryum silenes-dioicae</name>
    <dbReference type="NCBI Taxonomy" id="796604"/>
    <lineage>
        <taxon>Eukaryota</taxon>
        <taxon>Fungi</taxon>
        <taxon>Dikarya</taxon>
        <taxon>Basidiomycota</taxon>
        <taxon>Pucciniomycotina</taxon>
        <taxon>Microbotryomycetes</taxon>
        <taxon>Microbotryales</taxon>
        <taxon>Microbotryaceae</taxon>
        <taxon>Microbotryum</taxon>
    </lineage>
</organism>
<dbReference type="Pfam" id="PF00665">
    <property type="entry name" value="rve"/>
    <property type="match status" value="1"/>
</dbReference>
<feature type="compositionally biased region" description="Pro residues" evidence="16">
    <location>
        <begin position="601"/>
        <end position="612"/>
    </location>
</feature>
<dbReference type="GO" id="GO:0046872">
    <property type="term" value="F:metal ion binding"/>
    <property type="evidence" value="ECO:0007669"/>
    <property type="project" value="UniProtKB-KW"/>
</dbReference>
<evidence type="ECO:0000256" key="12">
    <source>
        <dbReference type="ARBA" id="ARBA00023172"/>
    </source>
</evidence>
<dbReference type="Gene3D" id="3.30.420.10">
    <property type="entry name" value="Ribonuclease H-like superfamily/Ribonuclease H"/>
    <property type="match status" value="1"/>
</dbReference>
<evidence type="ECO:0000313" key="18">
    <source>
        <dbReference type="EMBL" id="SGY12274.1"/>
    </source>
</evidence>
<dbReference type="InterPro" id="IPR057670">
    <property type="entry name" value="SH3_retrovirus"/>
</dbReference>
<evidence type="ECO:0000256" key="9">
    <source>
        <dbReference type="ARBA" id="ARBA00022908"/>
    </source>
</evidence>
<evidence type="ECO:0000256" key="15">
    <source>
        <dbReference type="ARBA" id="ARBA00049244"/>
    </source>
</evidence>
<evidence type="ECO:0000256" key="2">
    <source>
        <dbReference type="ARBA" id="ARBA00022695"/>
    </source>
</evidence>
<gene>
    <name evidence="18" type="primary">BQ5605_C011g06451</name>
    <name evidence="18" type="ORF">BQ5605_C011G06451</name>
</gene>
<evidence type="ECO:0000259" key="17">
    <source>
        <dbReference type="PROSITE" id="PS50994"/>
    </source>
</evidence>
<dbReference type="InterPro" id="IPR043502">
    <property type="entry name" value="DNA/RNA_pol_sf"/>
</dbReference>
<dbReference type="GO" id="GO:0032196">
    <property type="term" value="P:transposition"/>
    <property type="evidence" value="ECO:0007669"/>
    <property type="project" value="UniProtKB-KW"/>
</dbReference>
<dbReference type="CDD" id="cd09272">
    <property type="entry name" value="RNase_HI_RT_Ty1"/>
    <property type="match status" value="1"/>
</dbReference>
<evidence type="ECO:0000256" key="5">
    <source>
        <dbReference type="ARBA" id="ARBA00022759"/>
    </source>
</evidence>
<name>A0A2X0LSG6_9BASI</name>
<dbReference type="GO" id="GO:0015074">
    <property type="term" value="P:DNA integration"/>
    <property type="evidence" value="ECO:0007669"/>
    <property type="project" value="UniProtKB-KW"/>
</dbReference>
<feature type="region of interest" description="Disordered" evidence="16">
    <location>
        <begin position="76"/>
        <end position="102"/>
    </location>
</feature>
<keyword evidence="1" id="KW-0815">Transposition</keyword>
<dbReference type="InterPro" id="IPR039537">
    <property type="entry name" value="Retrotran_Ty1/copia-like"/>
</dbReference>
<keyword evidence="9" id="KW-0229">DNA integration</keyword>
<dbReference type="Pfam" id="PF07727">
    <property type="entry name" value="RVT_2"/>
    <property type="match status" value="1"/>
</dbReference>
<evidence type="ECO:0000256" key="1">
    <source>
        <dbReference type="ARBA" id="ARBA00022578"/>
    </source>
</evidence>
<keyword evidence="3" id="KW-0540">Nuclease</keyword>
<dbReference type="SUPFAM" id="SSF53098">
    <property type="entry name" value="Ribonuclease H-like"/>
    <property type="match status" value="1"/>
</dbReference>
<dbReference type="EMBL" id="FQNC01000011">
    <property type="protein sequence ID" value="SGY12274.1"/>
    <property type="molecule type" value="Genomic_DNA"/>
</dbReference>
<feature type="domain" description="Integrase catalytic" evidence="17">
    <location>
        <begin position="353"/>
        <end position="470"/>
    </location>
</feature>
<evidence type="ECO:0000256" key="4">
    <source>
        <dbReference type="ARBA" id="ARBA00022723"/>
    </source>
</evidence>
<dbReference type="GO" id="GO:0003723">
    <property type="term" value="F:RNA binding"/>
    <property type="evidence" value="ECO:0007669"/>
    <property type="project" value="UniProtKB-KW"/>
</dbReference>
<accession>A0A2X0LSG6</accession>
<dbReference type="PROSITE" id="PS50994">
    <property type="entry name" value="INTEGRASE"/>
    <property type="match status" value="1"/>
</dbReference>
<dbReference type="InterPro" id="IPR012337">
    <property type="entry name" value="RNaseH-like_sf"/>
</dbReference>
<evidence type="ECO:0000256" key="6">
    <source>
        <dbReference type="ARBA" id="ARBA00022801"/>
    </source>
</evidence>
<keyword evidence="5" id="KW-0255">Endonuclease</keyword>
<evidence type="ECO:0000256" key="11">
    <source>
        <dbReference type="ARBA" id="ARBA00022932"/>
    </source>
</evidence>
<proteinExistence type="predicted"/>
<dbReference type="InterPro" id="IPR013103">
    <property type="entry name" value="RVT_2"/>
</dbReference>
<dbReference type="GO" id="GO:0016787">
    <property type="term" value="F:hydrolase activity"/>
    <property type="evidence" value="ECO:0007669"/>
    <property type="project" value="UniProtKB-KW"/>
</dbReference>
<dbReference type="InterPro" id="IPR001584">
    <property type="entry name" value="Integrase_cat-core"/>
</dbReference>
<dbReference type="GO" id="GO:0005634">
    <property type="term" value="C:nucleus"/>
    <property type="evidence" value="ECO:0007669"/>
    <property type="project" value="UniProtKB-ARBA"/>
</dbReference>
<feature type="region of interest" description="Disordered" evidence="16">
    <location>
        <begin position="561"/>
        <end position="613"/>
    </location>
</feature>
<dbReference type="GO" id="GO:0003887">
    <property type="term" value="F:DNA-directed DNA polymerase activity"/>
    <property type="evidence" value="ECO:0007669"/>
    <property type="project" value="UniProtKB-KW"/>
</dbReference>
<dbReference type="GO" id="GO:0003964">
    <property type="term" value="F:RNA-directed DNA polymerase activity"/>
    <property type="evidence" value="ECO:0007669"/>
    <property type="project" value="UniProtKB-KW"/>
</dbReference>
<keyword evidence="19" id="KW-1185">Reference proteome</keyword>
<evidence type="ECO:0000256" key="3">
    <source>
        <dbReference type="ARBA" id="ARBA00022722"/>
    </source>
</evidence>
<keyword evidence="12" id="KW-0233">DNA recombination</keyword>
<keyword evidence="7" id="KW-0460">Magnesium</keyword>
<evidence type="ECO:0000256" key="10">
    <source>
        <dbReference type="ARBA" id="ARBA00022918"/>
    </source>
</evidence>
<protein>
    <submittedName>
        <fullName evidence="18">BQ5605_C011g06451 protein</fullName>
    </submittedName>
</protein>
<keyword evidence="11" id="KW-0808">Transferase</keyword>
<dbReference type="GO" id="GO:0004519">
    <property type="term" value="F:endonuclease activity"/>
    <property type="evidence" value="ECO:0007669"/>
    <property type="project" value="UniProtKB-KW"/>
</dbReference>
<sequence length="1419" mass="156476">MVLVNHLQMAQLDLEQAIAARALDNLPPVFDSWLTTFYAVKVQDNKLPRVEQIFASMETVARTLRHDPTPALAAKPVATTKPSASGKKGRWDRSGPAPSNCPACGQGKHWVDKCPDTRKRVKYFELRNAMKELQGTSSLQAPAFVATEEASKDLDMSFFLSPTFVSFGAPNVFLLDSASAYHVVNDASFFNGPLSPTSHILQGLGETVKASGVGSVKLAPESPANLVSVRAFDRKGVRITFERGQAELRTQQGRIATASAIASHVYKLNASVQTPSPGVIHMFVTTNSHGIPLLTLHHRYGHASVQTLKKLAASGQVEGLDWTYSDLECVDFTCNACLASKAHRLPFPPLSFHASEPLALVHSDVLSFPEESFSHKRYLVTFVDDFSRKTWVYPIGHKSEVLQTFKDWLMEIKNETGRKVKTLRSDNGGEYVSTAFNGFCVARGIRRELTIPYTPEQNGRAERLNRSIVEGTLALLIDSGLPPLRAFGCRAWATVPAHRWDKLDPKGIPLVFVGYDRHAKAWRLLDPSSMRVSLSRNVTFLETEFPFVAVPARVTPPSVPGFYPRPPPADAPATPLPPVLVEPTQPPSLDNDATSSIHLPQRPPEPAPPEPAPLAKVKPTWEYGDVAKVGPDPGKYGEIDARNIIAGPRTRRQLVPTLITWEDLVGGPDGPTPAFQGMLRAFASTKAGFAEHNLSVVRDPANWGNVIRSGQQDTWGGPAHDEFDSLLNEYKVFVVIDSCELPAGEILLRSGWVFRTKCNQHGDIIDRKARLVAHGCAQHPGINFEQNYAPVVKFTSIRALIALAAANGYHVHQADVNKAYLHGKLDKPLYMRVPQGINMPGKILRLSKSIYGLRQAGTIWNAEIDSTLRSLGYVPTRSDICIYRREHDGHSHYIALYVDDLLLVGPSTAEIDRVLDALELAYGIKRLGPAEYILGIQVKRGHNGSITLSHNQPLHGYSDANWGACLTTSQSTMGYAFILSGAAIAWCSKREHRVAKSTTDAEYLSLLYASGDTIHLSELLSELGAPVPGPVVLYGDNQGSLALAQHPTNHQGSRHVCISEHYVRKRVAEKEIEVRYIATGDMFANIFTKALGPKPFIFHRTNLGLRGSNRYLDHLNEYVSYNIPSEEAAAAGDCVPDRTKTFSHKYYENELDVALGLFTDGLQLFDSGASSCWPIILVNYNLPPTLRYQKQHLIPVAIIPNPGQPKNIDSFLEPLYADARRSAEMGHVVFDRYTESSVRQRWYIHFVGGDGPGISKVLGFKGPNSKWLCRVCTNKGITGPKGRKNYYPLKSVTGSIRKIAWEVTTGRARLFKDPDMGMNGLARIAFIPGFGFHKDGALDFMHAAFVNIAKRLVNLWHPSKEDTAAQVAQGLEPDPWVIGDNVWEEIGLEMKACAATTPYQFLRAMPNIARTQSQMTAED</sequence>
<evidence type="ECO:0000256" key="7">
    <source>
        <dbReference type="ARBA" id="ARBA00022842"/>
    </source>
</evidence>
<dbReference type="Pfam" id="PF25597">
    <property type="entry name" value="SH3_retrovirus"/>
    <property type="match status" value="1"/>
</dbReference>
<evidence type="ECO:0000313" key="19">
    <source>
        <dbReference type="Proteomes" id="UP000249464"/>
    </source>
</evidence>
<keyword evidence="6" id="KW-0378">Hydrolase</keyword>
<keyword evidence="13" id="KW-0511">Multifunctional enzyme</keyword>
<evidence type="ECO:0000256" key="16">
    <source>
        <dbReference type="SAM" id="MobiDB-lite"/>
    </source>
</evidence>
<evidence type="ECO:0000256" key="13">
    <source>
        <dbReference type="ARBA" id="ARBA00023268"/>
    </source>
</evidence>
<evidence type="ECO:0000256" key="14">
    <source>
        <dbReference type="ARBA" id="ARBA00048173"/>
    </source>
</evidence>
<keyword evidence="11" id="KW-0239">DNA-directed DNA polymerase</keyword>
<keyword evidence="10" id="KW-0695">RNA-directed DNA polymerase</keyword>
<keyword evidence="8" id="KW-0694">RNA-binding</keyword>
<comment type="catalytic activity">
    <reaction evidence="15">
        <text>DNA(n) + a 2'-deoxyribonucleoside 5'-triphosphate = DNA(n+1) + diphosphate</text>
        <dbReference type="Rhea" id="RHEA:22508"/>
        <dbReference type="Rhea" id="RHEA-COMP:17339"/>
        <dbReference type="Rhea" id="RHEA-COMP:17340"/>
        <dbReference type="ChEBI" id="CHEBI:33019"/>
        <dbReference type="ChEBI" id="CHEBI:61560"/>
        <dbReference type="ChEBI" id="CHEBI:173112"/>
        <dbReference type="EC" id="2.7.7.7"/>
    </reaction>
</comment>
<dbReference type="Proteomes" id="UP000249464">
    <property type="component" value="Unassembled WGS sequence"/>
</dbReference>
<evidence type="ECO:0000256" key="8">
    <source>
        <dbReference type="ARBA" id="ARBA00022884"/>
    </source>
</evidence>
<dbReference type="SUPFAM" id="SSF56672">
    <property type="entry name" value="DNA/RNA polymerases"/>
    <property type="match status" value="1"/>
</dbReference>
<dbReference type="InterPro" id="IPR036397">
    <property type="entry name" value="RNaseH_sf"/>
</dbReference>
<dbReference type="InterPro" id="IPR004242">
    <property type="entry name" value="Transposase_21"/>
</dbReference>
<comment type="catalytic activity">
    <reaction evidence="14">
        <text>DNA(n) + a 2'-deoxyribonucleoside 5'-triphosphate = DNA(n+1) + diphosphate</text>
        <dbReference type="Rhea" id="RHEA:22508"/>
        <dbReference type="Rhea" id="RHEA-COMP:17339"/>
        <dbReference type="Rhea" id="RHEA-COMP:17340"/>
        <dbReference type="ChEBI" id="CHEBI:33019"/>
        <dbReference type="ChEBI" id="CHEBI:61560"/>
        <dbReference type="ChEBI" id="CHEBI:173112"/>
        <dbReference type="EC" id="2.7.7.49"/>
    </reaction>
</comment>
<reference evidence="18 19" key="1">
    <citation type="submission" date="2016-11" db="EMBL/GenBank/DDBJ databases">
        <authorList>
            <person name="Jaros S."/>
            <person name="Januszkiewicz K."/>
            <person name="Wedrychowicz H."/>
        </authorList>
    </citation>
    <scope>NUCLEOTIDE SEQUENCE [LARGE SCALE GENOMIC DNA]</scope>
</reference>
<dbReference type="PANTHER" id="PTHR42648">
    <property type="entry name" value="TRANSPOSASE, PUTATIVE-RELATED"/>
    <property type="match status" value="1"/>
</dbReference>
<keyword evidence="2" id="KW-0548">Nucleotidyltransferase</keyword>
<dbReference type="PANTHER" id="PTHR42648:SF11">
    <property type="entry name" value="TRANSPOSON TY4-P GAG-POL POLYPROTEIN"/>
    <property type="match status" value="1"/>
</dbReference>